<reference evidence="3 4" key="1">
    <citation type="submission" date="2020-08" db="EMBL/GenBank/DDBJ databases">
        <title>Sequencing the genomes of 1000 actinobacteria strains.</title>
        <authorList>
            <person name="Klenk H.-P."/>
        </authorList>
    </citation>
    <scope>NUCLEOTIDE SEQUENCE [LARGE SCALE GENOMIC DNA]</scope>
    <source>
        <strain evidence="3 4">DSM 41654</strain>
    </source>
</reference>
<dbReference type="SUPFAM" id="SSF51735">
    <property type="entry name" value="NAD(P)-binding Rossmann-fold domains"/>
    <property type="match status" value="1"/>
</dbReference>
<comment type="similarity">
    <text evidence="1">Belongs to the NAD(P)-dependent epimerase/dehydratase family.</text>
</comment>
<dbReference type="PANTHER" id="PTHR43000">
    <property type="entry name" value="DTDP-D-GLUCOSE 4,6-DEHYDRATASE-RELATED"/>
    <property type="match status" value="1"/>
</dbReference>
<feature type="domain" description="NAD-dependent epimerase/dehydratase" evidence="2">
    <location>
        <begin position="170"/>
        <end position="281"/>
    </location>
</feature>
<dbReference type="InterPro" id="IPR036291">
    <property type="entry name" value="NAD(P)-bd_dom_sf"/>
</dbReference>
<dbReference type="AlphaFoldDB" id="A0A7W7R8T4"/>
<accession>A0A7W7R8T4</accession>
<dbReference type="GO" id="GO:0016853">
    <property type="term" value="F:isomerase activity"/>
    <property type="evidence" value="ECO:0007669"/>
    <property type="project" value="UniProtKB-KW"/>
</dbReference>
<comment type="caution">
    <text evidence="3">The sequence shown here is derived from an EMBL/GenBank/DDBJ whole genome shotgun (WGS) entry which is preliminary data.</text>
</comment>
<dbReference type="EC" id="5.1.3.25" evidence="3"/>
<feature type="domain" description="NAD-dependent epimerase/dehydratase" evidence="2">
    <location>
        <begin position="3"/>
        <end position="137"/>
    </location>
</feature>
<name>A0A7W7R8T4_KITKI</name>
<proteinExistence type="inferred from homology"/>
<dbReference type="Proteomes" id="UP000540506">
    <property type="component" value="Unassembled WGS sequence"/>
</dbReference>
<evidence type="ECO:0000259" key="2">
    <source>
        <dbReference type="Pfam" id="PF01370"/>
    </source>
</evidence>
<dbReference type="InterPro" id="IPR001509">
    <property type="entry name" value="Epimerase_deHydtase"/>
</dbReference>
<gene>
    <name evidence="3" type="ORF">FHR34_006479</name>
</gene>
<evidence type="ECO:0000313" key="3">
    <source>
        <dbReference type="EMBL" id="MBB4927486.1"/>
    </source>
</evidence>
<organism evidence="3 4">
    <name type="scientific">Kitasatospora kifunensis</name>
    <name type="common">Streptomyces kifunensis</name>
    <dbReference type="NCBI Taxonomy" id="58351"/>
    <lineage>
        <taxon>Bacteria</taxon>
        <taxon>Bacillati</taxon>
        <taxon>Actinomycetota</taxon>
        <taxon>Actinomycetes</taxon>
        <taxon>Kitasatosporales</taxon>
        <taxon>Streptomycetaceae</taxon>
        <taxon>Kitasatospora</taxon>
    </lineage>
</organism>
<protein>
    <submittedName>
        <fullName evidence="3">dTDP-L-rhamnose 4-epimerase</fullName>
        <ecNumber evidence="3">5.1.3.25</ecNumber>
    </submittedName>
</protein>
<evidence type="ECO:0000313" key="4">
    <source>
        <dbReference type="Proteomes" id="UP000540506"/>
    </source>
</evidence>
<dbReference type="RefSeq" id="WP_184941824.1">
    <property type="nucleotide sequence ID" value="NZ_JACHJV010000001.1"/>
</dbReference>
<keyword evidence="3" id="KW-0413">Isomerase</keyword>
<dbReference type="Gene3D" id="3.40.50.720">
    <property type="entry name" value="NAD(P)-binding Rossmann-like Domain"/>
    <property type="match status" value="1"/>
</dbReference>
<sequence length="351" mass="36904">MEILVTGGAGFIGSAVVRALAAAGHGVRVLDALLPAVHPSGRAPQLPAQVAFRHGDVRDAALLEQALEGVDVVCHQAAMVGLGLDLDDAPEYVGCNDLGTAVLLAAMNRTGVRALVLAGSMVVYGEGRYRCPEHGEVAPGPRRPADLDAGRFEPPCPRCGAALLPGLVDEQAPGDPRNVYAATKLAQEHLASAWARSCQGRVLTLRYHNVYGPGMPRDTPYAGVASLFRSALARGEAPRVFEDGRQRRDFVHVADVAAANLAALHALAARPPGSARAYNVGSGTVHTVGEMAAELAAAYGGPPAVVTGEYRLGDVRHITADSTRLRTELDWRPKVSFREGMAQFAQAPLRV</sequence>
<keyword evidence="4" id="KW-1185">Reference proteome</keyword>
<dbReference type="Pfam" id="PF01370">
    <property type="entry name" value="Epimerase"/>
    <property type="match status" value="2"/>
</dbReference>
<dbReference type="EMBL" id="JACHJV010000001">
    <property type="protein sequence ID" value="MBB4927486.1"/>
    <property type="molecule type" value="Genomic_DNA"/>
</dbReference>
<evidence type="ECO:0000256" key="1">
    <source>
        <dbReference type="ARBA" id="ARBA00007637"/>
    </source>
</evidence>